<dbReference type="EMBL" id="JAIOIV010000060">
    <property type="protein sequence ID" value="MBZ0156021.1"/>
    <property type="molecule type" value="Genomic_DNA"/>
</dbReference>
<reference evidence="1" key="1">
    <citation type="journal article" date="2021" name="bioRxiv">
        <title>Unraveling nitrogen, sulfur and carbon metabolic pathways and microbial community transcriptional responses to substrate deprivation and toxicity stresses in a bioreactor mimicking anoxic brackish coastal sediment conditions.</title>
        <authorList>
            <person name="Martins P.D."/>
            <person name="Echeveste M.J."/>
            <person name="Arshad A."/>
            <person name="Kurth J."/>
            <person name="Ouboter H."/>
            <person name="Jetten M.S.M."/>
            <person name="Welte C.U."/>
        </authorList>
    </citation>
    <scope>NUCLEOTIDE SEQUENCE</scope>
    <source>
        <strain evidence="1">MAG_39</strain>
    </source>
</reference>
<dbReference type="SUPFAM" id="SSF47240">
    <property type="entry name" value="Ferritin-like"/>
    <property type="match status" value="1"/>
</dbReference>
<dbReference type="Proteomes" id="UP000705867">
    <property type="component" value="Unassembled WGS sequence"/>
</dbReference>
<evidence type="ECO:0008006" key="3">
    <source>
        <dbReference type="Google" id="ProtNLM"/>
    </source>
</evidence>
<proteinExistence type="predicted"/>
<organism evidence="1 2">
    <name type="scientific">Candidatus Nitrobium versatile</name>
    <dbReference type="NCBI Taxonomy" id="2884831"/>
    <lineage>
        <taxon>Bacteria</taxon>
        <taxon>Pseudomonadati</taxon>
        <taxon>Nitrospirota</taxon>
        <taxon>Nitrospiria</taxon>
        <taxon>Nitrospirales</taxon>
        <taxon>Nitrospiraceae</taxon>
        <taxon>Candidatus Nitrobium</taxon>
    </lineage>
</organism>
<evidence type="ECO:0000313" key="1">
    <source>
        <dbReference type="EMBL" id="MBZ0156021.1"/>
    </source>
</evidence>
<dbReference type="InterPro" id="IPR012347">
    <property type="entry name" value="Ferritin-like"/>
</dbReference>
<name>A0A953JE23_9BACT</name>
<dbReference type="AlphaFoldDB" id="A0A953JE23"/>
<evidence type="ECO:0000313" key="2">
    <source>
        <dbReference type="Proteomes" id="UP000705867"/>
    </source>
</evidence>
<comment type="caution">
    <text evidence="1">The sequence shown here is derived from an EMBL/GenBank/DDBJ whole genome shotgun (WGS) entry which is preliminary data.</text>
</comment>
<reference evidence="1" key="2">
    <citation type="submission" date="2021-08" db="EMBL/GenBank/DDBJ databases">
        <authorList>
            <person name="Dalcin Martins P."/>
        </authorList>
    </citation>
    <scope>NUCLEOTIDE SEQUENCE</scope>
    <source>
        <strain evidence="1">MAG_39</strain>
    </source>
</reference>
<dbReference type="InterPro" id="IPR009078">
    <property type="entry name" value="Ferritin-like_SF"/>
</dbReference>
<gene>
    <name evidence="1" type="ORF">K8I29_07365</name>
</gene>
<accession>A0A953JE23</accession>
<dbReference type="Gene3D" id="1.20.1260.10">
    <property type="match status" value="1"/>
</dbReference>
<protein>
    <recommendedName>
        <fullName evidence="3">Rubrerythrin diiron-binding domain-containing protein</fullName>
    </recommendedName>
</protein>
<sequence>MDVTDKILKFIHFETRCAAIYRHLSVLFSDAKELFGTISKEEDGHAAILERALSCFKAGDLSLEFFAFLSPQIDEALDLVSKIESRLTAKDLTLPEALELMLEMEKSVAEKYLIGYLIDMSFVKGGLAISHEFAKMVCEGGCHVTQIKEFMRNGATEERGR</sequence>